<accession>A0ABN5CT07</accession>
<name>A0ABN5CT07_PSEO7</name>
<protein>
    <submittedName>
        <fullName evidence="1">Uncharacterized protein</fullName>
    </submittedName>
</protein>
<sequence length="45" mass="4686">MSWVCAIGSNSNIVPKAISPQNPINRTAGGLNLSGFLWALGLLFG</sequence>
<keyword evidence="2" id="KW-1185">Reference proteome</keyword>
<evidence type="ECO:0000313" key="2">
    <source>
        <dbReference type="Proteomes" id="UP000016521"/>
    </source>
</evidence>
<proteinExistence type="predicted"/>
<evidence type="ECO:0000313" key="1">
    <source>
        <dbReference type="EMBL" id="ATD10081.1"/>
    </source>
</evidence>
<organism evidence="1 2">
    <name type="scientific">Pseudoalteromonas piscicida</name>
    <dbReference type="NCBI Taxonomy" id="43662"/>
    <lineage>
        <taxon>Bacteria</taxon>
        <taxon>Pseudomonadati</taxon>
        <taxon>Pseudomonadota</taxon>
        <taxon>Gammaproteobacteria</taxon>
        <taxon>Alteromonadales</taxon>
        <taxon>Pseudoalteromonadaceae</taxon>
        <taxon>Pseudoalteromonas</taxon>
    </lineage>
</organism>
<dbReference type="EMBL" id="CP011925">
    <property type="protein sequence ID" value="ATD10081.1"/>
    <property type="molecule type" value="Genomic_DNA"/>
</dbReference>
<gene>
    <name evidence="1" type="ORF">PPIS_b1053</name>
</gene>
<dbReference type="Proteomes" id="UP000016521">
    <property type="component" value="Chromosome II"/>
</dbReference>
<reference evidence="1 2" key="1">
    <citation type="submission" date="2015-06" db="EMBL/GenBank/DDBJ databases">
        <authorList>
            <person name="Xie B.-B."/>
            <person name="Rong J.-C."/>
            <person name="Qin Q.-L."/>
            <person name="Zhang Y.-Z."/>
        </authorList>
    </citation>
    <scope>NUCLEOTIDE SEQUENCE [LARGE SCALE GENOMIC DNA]</scope>
    <source>
        <strain evidence="1 2">JCM 20779</strain>
    </source>
</reference>